<dbReference type="NCBIfam" id="TIGR00385">
    <property type="entry name" value="dsbE"/>
    <property type="match status" value="1"/>
</dbReference>
<keyword evidence="4" id="KW-1015">Disulfide bond</keyword>
<dbReference type="PANTHER" id="PTHR42852">
    <property type="entry name" value="THIOL:DISULFIDE INTERCHANGE PROTEIN DSBE"/>
    <property type="match status" value="1"/>
</dbReference>
<evidence type="ECO:0000256" key="1">
    <source>
        <dbReference type="ARBA" id="ARBA00004196"/>
    </source>
</evidence>
<dbReference type="RefSeq" id="WP_136692740.1">
    <property type="nucleotide sequence ID" value="NZ_SSHH01000001.1"/>
</dbReference>
<dbReference type="PROSITE" id="PS00194">
    <property type="entry name" value="THIOREDOXIN_1"/>
    <property type="match status" value="1"/>
</dbReference>
<gene>
    <name evidence="7" type="ORF">E5222_05835</name>
</gene>
<dbReference type="SUPFAM" id="SSF52833">
    <property type="entry name" value="Thioredoxin-like"/>
    <property type="match status" value="1"/>
</dbReference>
<dbReference type="InterPro" id="IPR050553">
    <property type="entry name" value="Thioredoxin_ResA/DsbE_sf"/>
</dbReference>
<accession>A0A4T3F3X8</accession>
<dbReference type="GO" id="GO:0030288">
    <property type="term" value="C:outer membrane-bounded periplasmic space"/>
    <property type="evidence" value="ECO:0007669"/>
    <property type="project" value="InterPro"/>
</dbReference>
<proteinExistence type="inferred from homology"/>
<evidence type="ECO:0000256" key="3">
    <source>
        <dbReference type="ARBA" id="ARBA00022748"/>
    </source>
</evidence>
<dbReference type="PROSITE" id="PS51352">
    <property type="entry name" value="THIOREDOXIN_2"/>
    <property type="match status" value="1"/>
</dbReference>
<evidence type="ECO:0000256" key="5">
    <source>
        <dbReference type="ARBA" id="ARBA00023284"/>
    </source>
</evidence>
<dbReference type="Pfam" id="PF08534">
    <property type="entry name" value="Redoxin"/>
    <property type="match status" value="1"/>
</dbReference>
<dbReference type="InterPro" id="IPR036249">
    <property type="entry name" value="Thioredoxin-like_sf"/>
</dbReference>
<evidence type="ECO:0000313" key="8">
    <source>
        <dbReference type="Proteomes" id="UP000309389"/>
    </source>
</evidence>
<evidence type="ECO:0000259" key="6">
    <source>
        <dbReference type="PROSITE" id="PS51352"/>
    </source>
</evidence>
<dbReference type="Gene3D" id="3.40.30.10">
    <property type="entry name" value="Glutaredoxin"/>
    <property type="match status" value="1"/>
</dbReference>
<keyword evidence="3" id="KW-0201">Cytochrome c-type biogenesis</keyword>
<comment type="caution">
    <text evidence="7">The sequence shown here is derived from an EMBL/GenBank/DDBJ whole genome shotgun (WGS) entry which is preliminary data.</text>
</comment>
<dbReference type="EMBL" id="SSHH01000001">
    <property type="protein sequence ID" value="TIX51953.1"/>
    <property type="molecule type" value="Genomic_DNA"/>
</dbReference>
<comment type="subcellular location">
    <subcellularLocation>
        <location evidence="1">Cell envelope</location>
    </subcellularLocation>
</comment>
<evidence type="ECO:0000256" key="4">
    <source>
        <dbReference type="ARBA" id="ARBA00023157"/>
    </source>
</evidence>
<dbReference type="InterPro" id="IPR013740">
    <property type="entry name" value="Redoxin"/>
</dbReference>
<dbReference type="AlphaFoldDB" id="A0A4T3F3X8"/>
<organism evidence="7 8">
    <name type="scientific">Alteraurantiacibacter aquimixticola</name>
    <dbReference type="NCBI Taxonomy" id="2489173"/>
    <lineage>
        <taxon>Bacteria</taxon>
        <taxon>Pseudomonadati</taxon>
        <taxon>Pseudomonadota</taxon>
        <taxon>Alphaproteobacteria</taxon>
        <taxon>Sphingomonadales</taxon>
        <taxon>Erythrobacteraceae</taxon>
        <taxon>Alteraurantiacibacter</taxon>
    </lineage>
</organism>
<dbReference type="OrthoDB" id="9799347at2"/>
<evidence type="ECO:0000313" key="7">
    <source>
        <dbReference type="EMBL" id="TIX51953.1"/>
    </source>
</evidence>
<dbReference type="GO" id="GO:0017004">
    <property type="term" value="P:cytochrome complex assembly"/>
    <property type="evidence" value="ECO:0007669"/>
    <property type="project" value="UniProtKB-KW"/>
</dbReference>
<name>A0A4T3F3X8_9SPHN</name>
<keyword evidence="5" id="KW-0676">Redox-active center</keyword>
<dbReference type="Proteomes" id="UP000309389">
    <property type="component" value="Unassembled WGS sequence"/>
</dbReference>
<dbReference type="InterPro" id="IPR004799">
    <property type="entry name" value="Periplasmic_diS_OxRdtase_DsbE"/>
</dbReference>
<comment type="similarity">
    <text evidence="2">Belongs to the thioredoxin family. DsbE subfamily.</text>
</comment>
<sequence>MKGLRYFLWGLVALAAGLFGLFAYQLTQPKDEFVESAMIGQPIPAFDLRPALESQPGLSSADLADGQPKLVNIFASWCVPCRAEAPQLETLRDSGAEIVGIAIRDRPEDVAAFLQVYGNPFTRVGADDISEVQLSLGSSGVPETFVVDGNGVITYQHIGDIRPEHVPGILARLREAGA</sequence>
<evidence type="ECO:0000256" key="2">
    <source>
        <dbReference type="ARBA" id="ARBA00007758"/>
    </source>
</evidence>
<feature type="domain" description="Thioredoxin" evidence="6">
    <location>
        <begin position="37"/>
        <end position="178"/>
    </location>
</feature>
<dbReference type="PANTHER" id="PTHR42852:SF6">
    <property type="entry name" value="THIOL:DISULFIDE INTERCHANGE PROTEIN DSBE"/>
    <property type="match status" value="1"/>
</dbReference>
<protein>
    <submittedName>
        <fullName evidence="7">DsbE family thiol:disulfide interchange protein</fullName>
    </submittedName>
</protein>
<dbReference type="InterPro" id="IPR017937">
    <property type="entry name" value="Thioredoxin_CS"/>
</dbReference>
<dbReference type="GO" id="GO:0015036">
    <property type="term" value="F:disulfide oxidoreductase activity"/>
    <property type="evidence" value="ECO:0007669"/>
    <property type="project" value="InterPro"/>
</dbReference>
<dbReference type="InterPro" id="IPR013766">
    <property type="entry name" value="Thioredoxin_domain"/>
</dbReference>
<keyword evidence="8" id="KW-1185">Reference proteome</keyword>
<reference evidence="7 8" key="1">
    <citation type="submission" date="2019-04" db="EMBL/GenBank/DDBJ databases">
        <title>Altererythrobacter aquimixticola sp. nov., isolated from sediment of junction between the ocean and a freshwater spring.</title>
        <authorList>
            <person name="Yoon J.-H."/>
        </authorList>
    </citation>
    <scope>NUCLEOTIDE SEQUENCE [LARGE SCALE GENOMIC DNA]</scope>
    <source>
        <strain evidence="7 8">SSKS-13</strain>
    </source>
</reference>